<comment type="caution">
    <text evidence="1">The sequence shown here is derived from an EMBL/GenBank/DDBJ whole genome shotgun (WGS) entry which is preliminary data.</text>
</comment>
<name>A0ABP1WSE3_9VIBR</name>
<evidence type="ECO:0000313" key="1">
    <source>
        <dbReference type="EMBL" id="CDT01189.1"/>
    </source>
</evidence>
<keyword evidence="2" id="KW-1185">Reference proteome</keyword>
<dbReference type="Proteomes" id="UP000049077">
    <property type="component" value="Unassembled WGS sequence"/>
</dbReference>
<organism evidence="1 2">
    <name type="scientific">Vibrio crassostreae</name>
    <dbReference type="NCBI Taxonomy" id="246167"/>
    <lineage>
        <taxon>Bacteria</taxon>
        <taxon>Pseudomonadati</taxon>
        <taxon>Pseudomonadota</taxon>
        <taxon>Gammaproteobacteria</taxon>
        <taxon>Vibrionales</taxon>
        <taxon>Vibrionaceae</taxon>
        <taxon>Vibrio</taxon>
    </lineage>
</organism>
<evidence type="ECO:0000313" key="2">
    <source>
        <dbReference type="Proteomes" id="UP000049077"/>
    </source>
</evidence>
<dbReference type="EMBL" id="CCJX01000032">
    <property type="protein sequence ID" value="CDT01189.1"/>
    <property type="molecule type" value="Genomic_DNA"/>
</dbReference>
<reference evidence="1 2" key="1">
    <citation type="submission" date="2014-06" db="EMBL/GenBank/DDBJ databases">
        <authorList>
            <person name="Le Roux F."/>
        </authorList>
    </citation>
    <scope>NUCLEOTIDE SEQUENCE [LARGE SCALE GENOMIC DNA]</scope>
    <source>
        <strain evidence="1 2">J5-4</strain>
    </source>
</reference>
<sequence length="45" mass="5051">MPLSISGQLAAKATELVRLVISTVEHSSEHFICLAHFSWRNGYYS</sequence>
<protein>
    <submittedName>
        <fullName evidence="1">Uncharacterized protein</fullName>
    </submittedName>
</protein>
<accession>A0ABP1WSE3</accession>
<gene>
    <name evidence="1" type="ORF">VCR4J5_1270232</name>
</gene>
<proteinExistence type="predicted"/>